<proteinExistence type="predicted"/>
<keyword evidence="3" id="KW-0067">ATP-binding</keyword>
<keyword evidence="1" id="KW-0808">Transferase</keyword>
<dbReference type="EMBL" id="JAAFYZ010000003">
    <property type="protein sequence ID" value="MBS2545503.1"/>
    <property type="molecule type" value="Genomic_DNA"/>
</dbReference>
<dbReference type="InterPro" id="IPR050267">
    <property type="entry name" value="Anti-sigma-factor_SerPK"/>
</dbReference>
<keyword evidence="3" id="KW-0547">Nucleotide-binding</keyword>
<dbReference type="CDD" id="cd16936">
    <property type="entry name" value="HATPase_RsbW-like"/>
    <property type="match status" value="1"/>
</dbReference>
<dbReference type="Gene3D" id="3.30.565.10">
    <property type="entry name" value="Histidine kinase-like ATPase, C-terminal domain"/>
    <property type="match status" value="1"/>
</dbReference>
<dbReference type="PANTHER" id="PTHR35526">
    <property type="entry name" value="ANTI-SIGMA-F FACTOR RSBW-RELATED"/>
    <property type="match status" value="1"/>
</dbReference>
<feature type="domain" description="Histidine kinase/HSP90-like ATPase" evidence="2">
    <location>
        <begin position="11"/>
        <end position="104"/>
    </location>
</feature>
<dbReference type="GO" id="GO:0005524">
    <property type="term" value="F:ATP binding"/>
    <property type="evidence" value="ECO:0007669"/>
    <property type="project" value="UniProtKB-KW"/>
</dbReference>
<dbReference type="Pfam" id="PF13581">
    <property type="entry name" value="HATPase_c_2"/>
    <property type="match status" value="1"/>
</dbReference>
<evidence type="ECO:0000313" key="3">
    <source>
        <dbReference type="EMBL" id="MBS2545503.1"/>
    </source>
</evidence>
<keyword evidence="4" id="KW-1185">Reference proteome</keyword>
<keyword evidence="1" id="KW-0418">Kinase</keyword>
<dbReference type="InterPro" id="IPR036890">
    <property type="entry name" value="HATPase_C_sf"/>
</dbReference>
<keyword evidence="1" id="KW-0723">Serine/threonine-protein kinase</keyword>
<sequence>MRGSLTCPGHAEHLSDVRKFILKVLGDVPGVDVAELVASELAGNAIVHSASGGPGGSFTLHVEVLADRWLIRVDDAGGVTEPRVRCADSGKDESGRGLALVSAVSLEWGVVGGCDARSVWAAVPIPVRPQSELSLASLAT</sequence>
<dbReference type="PANTHER" id="PTHR35526:SF3">
    <property type="entry name" value="ANTI-SIGMA-F FACTOR RSBW"/>
    <property type="match status" value="1"/>
</dbReference>
<reference evidence="3 4" key="1">
    <citation type="submission" date="2020-02" db="EMBL/GenBank/DDBJ databases">
        <title>Acidophilic actinobacteria isolated from forest soil.</title>
        <authorList>
            <person name="Golinska P."/>
        </authorList>
    </citation>
    <scope>NUCLEOTIDE SEQUENCE [LARGE SCALE GENOMIC DNA]</scope>
    <source>
        <strain evidence="3 4">NL8</strain>
    </source>
</reference>
<dbReference type="SUPFAM" id="SSF55874">
    <property type="entry name" value="ATPase domain of HSP90 chaperone/DNA topoisomerase II/histidine kinase"/>
    <property type="match status" value="1"/>
</dbReference>
<dbReference type="RefSeq" id="WP_212007167.1">
    <property type="nucleotide sequence ID" value="NZ_JAAFYZ010000003.1"/>
</dbReference>
<evidence type="ECO:0000256" key="1">
    <source>
        <dbReference type="ARBA" id="ARBA00022527"/>
    </source>
</evidence>
<protein>
    <submittedName>
        <fullName evidence="3">ATP-binding protein</fullName>
    </submittedName>
</protein>
<dbReference type="InterPro" id="IPR003594">
    <property type="entry name" value="HATPase_dom"/>
</dbReference>
<accession>A0ABS5KHB7</accession>
<gene>
    <name evidence="3" type="ORF">KGQ19_01335</name>
</gene>
<dbReference type="Proteomes" id="UP000730482">
    <property type="component" value="Unassembled WGS sequence"/>
</dbReference>
<evidence type="ECO:0000259" key="2">
    <source>
        <dbReference type="Pfam" id="PF13581"/>
    </source>
</evidence>
<evidence type="ECO:0000313" key="4">
    <source>
        <dbReference type="Proteomes" id="UP000730482"/>
    </source>
</evidence>
<comment type="caution">
    <text evidence="3">The sequence shown here is derived from an EMBL/GenBank/DDBJ whole genome shotgun (WGS) entry which is preliminary data.</text>
</comment>
<organism evidence="3 4">
    <name type="scientific">Catenulispora pinistramenti</name>
    <dbReference type="NCBI Taxonomy" id="2705254"/>
    <lineage>
        <taxon>Bacteria</taxon>
        <taxon>Bacillati</taxon>
        <taxon>Actinomycetota</taxon>
        <taxon>Actinomycetes</taxon>
        <taxon>Catenulisporales</taxon>
        <taxon>Catenulisporaceae</taxon>
        <taxon>Catenulispora</taxon>
    </lineage>
</organism>
<name>A0ABS5KHB7_9ACTN</name>